<evidence type="ECO:0000313" key="2">
    <source>
        <dbReference type="Proteomes" id="UP000821845"/>
    </source>
</evidence>
<name>A0ACB7TPH5_HYAAI</name>
<reference evidence="1" key="1">
    <citation type="submission" date="2020-05" db="EMBL/GenBank/DDBJ databases">
        <title>Large-scale comparative analyses of tick genomes elucidate their genetic diversity and vector capacities.</title>
        <authorList>
            <person name="Jia N."/>
            <person name="Wang J."/>
            <person name="Shi W."/>
            <person name="Du L."/>
            <person name="Sun Y."/>
            <person name="Zhan W."/>
            <person name="Jiang J."/>
            <person name="Wang Q."/>
            <person name="Zhang B."/>
            <person name="Ji P."/>
            <person name="Sakyi L.B."/>
            <person name="Cui X."/>
            <person name="Yuan T."/>
            <person name="Jiang B."/>
            <person name="Yang W."/>
            <person name="Lam T.T.-Y."/>
            <person name="Chang Q."/>
            <person name="Ding S."/>
            <person name="Wang X."/>
            <person name="Zhu J."/>
            <person name="Ruan X."/>
            <person name="Zhao L."/>
            <person name="Wei J."/>
            <person name="Que T."/>
            <person name="Du C."/>
            <person name="Cheng J."/>
            <person name="Dai P."/>
            <person name="Han X."/>
            <person name="Huang E."/>
            <person name="Gao Y."/>
            <person name="Liu J."/>
            <person name="Shao H."/>
            <person name="Ye R."/>
            <person name="Li L."/>
            <person name="Wei W."/>
            <person name="Wang X."/>
            <person name="Wang C."/>
            <person name="Yang T."/>
            <person name="Huo Q."/>
            <person name="Li W."/>
            <person name="Guo W."/>
            <person name="Chen H."/>
            <person name="Zhou L."/>
            <person name="Ni X."/>
            <person name="Tian J."/>
            <person name="Zhou Y."/>
            <person name="Sheng Y."/>
            <person name="Liu T."/>
            <person name="Pan Y."/>
            <person name="Xia L."/>
            <person name="Li J."/>
            <person name="Zhao F."/>
            <person name="Cao W."/>
        </authorList>
    </citation>
    <scope>NUCLEOTIDE SEQUENCE</scope>
    <source>
        <strain evidence="1">Hyas-2018</strain>
    </source>
</reference>
<gene>
    <name evidence="1" type="ORF">HPB50_014865</name>
</gene>
<sequence length="74" mass="8355">MMANLNMDLITEHNFPTRIGNSVEQDTMPDLTFARNFSVPVIYLRLRGSSLGIKITVRRRNCVKAVVVAVRAHV</sequence>
<comment type="caution">
    <text evidence="1">The sequence shown here is derived from an EMBL/GenBank/DDBJ whole genome shotgun (WGS) entry which is preliminary data.</text>
</comment>
<accession>A0ACB7TPH5</accession>
<dbReference type="EMBL" id="CM023481">
    <property type="protein sequence ID" value="KAH6946749.1"/>
    <property type="molecule type" value="Genomic_DNA"/>
</dbReference>
<proteinExistence type="predicted"/>
<evidence type="ECO:0000313" key="1">
    <source>
        <dbReference type="EMBL" id="KAH6946749.1"/>
    </source>
</evidence>
<dbReference type="Proteomes" id="UP000821845">
    <property type="component" value="Chromosome 1"/>
</dbReference>
<keyword evidence="2" id="KW-1185">Reference proteome</keyword>
<protein>
    <submittedName>
        <fullName evidence="1">Uncharacterized protein</fullName>
    </submittedName>
</protein>
<organism evidence="1 2">
    <name type="scientific">Hyalomma asiaticum</name>
    <name type="common">Tick</name>
    <dbReference type="NCBI Taxonomy" id="266040"/>
    <lineage>
        <taxon>Eukaryota</taxon>
        <taxon>Metazoa</taxon>
        <taxon>Ecdysozoa</taxon>
        <taxon>Arthropoda</taxon>
        <taxon>Chelicerata</taxon>
        <taxon>Arachnida</taxon>
        <taxon>Acari</taxon>
        <taxon>Parasitiformes</taxon>
        <taxon>Ixodida</taxon>
        <taxon>Ixodoidea</taxon>
        <taxon>Ixodidae</taxon>
        <taxon>Hyalomminae</taxon>
        <taxon>Hyalomma</taxon>
    </lineage>
</organism>